<accession>A0ABN8YT26</accession>
<proteinExistence type="predicted"/>
<gene>
    <name evidence="2" type="ORF">MRATA1EN1_LOCUS11831</name>
</gene>
<sequence length="166" mass="16938">MVLLSAYRPTAGHILRLGPGLYLASSHYYEGGGEGGHRVGAKESYFPHAAPSPVVPHKPPPGPRQPRRPRGFGVTAPPSGGRGSAARPPLRPPGAARVGRGCGPNPGLIGQGPGGRGRAAAVRAAAAATAAHRAETVAAPQPGPERRSRRGPAGMVQRRLLGAHTH</sequence>
<dbReference type="EMBL" id="OX459957">
    <property type="protein sequence ID" value="CAI9162869.1"/>
    <property type="molecule type" value="Genomic_DNA"/>
</dbReference>
<feature type="region of interest" description="Disordered" evidence="1">
    <location>
        <begin position="32"/>
        <end position="120"/>
    </location>
</feature>
<evidence type="ECO:0000256" key="1">
    <source>
        <dbReference type="SAM" id="MobiDB-lite"/>
    </source>
</evidence>
<reference evidence="2" key="1">
    <citation type="submission" date="2023-04" db="EMBL/GenBank/DDBJ databases">
        <authorList>
            <consortium name="ELIXIR-Norway"/>
        </authorList>
    </citation>
    <scope>NUCLEOTIDE SEQUENCE [LARGE SCALE GENOMIC DNA]</scope>
</reference>
<name>A0ABN8YT26_RANTA</name>
<dbReference type="Proteomes" id="UP001176941">
    <property type="component" value="Chromosome 21"/>
</dbReference>
<feature type="compositionally biased region" description="Gly residues" evidence="1">
    <location>
        <begin position="100"/>
        <end position="117"/>
    </location>
</feature>
<feature type="compositionally biased region" description="Low complexity" evidence="1">
    <location>
        <begin position="84"/>
        <end position="99"/>
    </location>
</feature>
<feature type="region of interest" description="Disordered" evidence="1">
    <location>
        <begin position="132"/>
        <end position="166"/>
    </location>
</feature>
<protein>
    <submittedName>
        <fullName evidence="2">Uncharacterized protein</fullName>
    </submittedName>
</protein>
<keyword evidence="3" id="KW-1185">Reference proteome</keyword>
<evidence type="ECO:0000313" key="2">
    <source>
        <dbReference type="EMBL" id="CAI9162869.1"/>
    </source>
</evidence>
<evidence type="ECO:0000313" key="3">
    <source>
        <dbReference type="Proteomes" id="UP001176941"/>
    </source>
</evidence>
<organism evidence="2 3">
    <name type="scientific">Rangifer tarandus platyrhynchus</name>
    <name type="common">Svalbard reindeer</name>
    <dbReference type="NCBI Taxonomy" id="3082113"/>
    <lineage>
        <taxon>Eukaryota</taxon>
        <taxon>Metazoa</taxon>
        <taxon>Chordata</taxon>
        <taxon>Craniata</taxon>
        <taxon>Vertebrata</taxon>
        <taxon>Euteleostomi</taxon>
        <taxon>Mammalia</taxon>
        <taxon>Eutheria</taxon>
        <taxon>Laurasiatheria</taxon>
        <taxon>Artiodactyla</taxon>
        <taxon>Ruminantia</taxon>
        <taxon>Pecora</taxon>
        <taxon>Cervidae</taxon>
        <taxon>Odocoileinae</taxon>
        <taxon>Rangifer</taxon>
    </lineage>
</organism>
<feature type="compositionally biased region" description="Pro residues" evidence="1">
    <location>
        <begin position="53"/>
        <end position="64"/>
    </location>
</feature>